<accession>A0ABT8EHH4</accession>
<dbReference type="InterPro" id="IPR001387">
    <property type="entry name" value="Cro/C1-type_HTH"/>
</dbReference>
<dbReference type="InterPro" id="IPR050807">
    <property type="entry name" value="TransReg_Diox_bact_type"/>
</dbReference>
<gene>
    <name evidence="3" type="ORF">LMS43_05475</name>
</gene>
<evidence type="ECO:0000313" key="4">
    <source>
        <dbReference type="Proteomes" id="UP001168613"/>
    </source>
</evidence>
<dbReference type="RefSeq" id="WP_266124445.1">
    <property type="nucleotide sequence ID" value="NZ_JAJHNU010000001.1"/>
</dbReference>
<proteinExistence type="predicted"/>
<dbReference type="Proteomes" id="UP001168613">
    <property type="component" value="Unassembled WGS sequence"/>
</dbReference>
<feature type="domain" description="HTH cro/C1-type" evidence="2">
    <location>
        <begin position="14"/>
        <end position="68"/>
    </location>
</feature>
<protein>
    <submittedName>
        <fullName evidence="3">Cupin domain-containing protein</fullName>
    </submittedName>
</protein>
<dbReference type="CDD" id="cd02209">
    <property type="entry name" value="cupin_XRE_C"/>
    <property type="match status" value="1"/>
</dbReference>
<reference evidence="3" key="1">
    <citation type="submission" date="2021-11" db="EMBL/GenBank/DDBJ databases">
        <title>Draft genome sequence of Alcaligenes endophyticus type strain CCUG 75668T.</title>
        <authorList>
            <person name="Salva-Serra F."/>
            <person name="Duran R.E."/>
            <person name="Seeger M."/>
            <person name="Moore E.R.B."/>
            <person name="Jaen-Luchoro D."/>
        </authorList>
    </citation>
    <scope>NUCLEOTIDE SEQUENCE</scope>
    <source>
        <strain evidence="3">CCUG 75668</strain>
    </source>
</reference>
<evidence type="ECO:0000313" key="3">
    <source>
        <dbReference type="EMBL" id="MDN4120731.1"/>
    </source>
</evidence>
<sequence>MSMPESPAVLGQHLRQLRKEQKLSLAKLSERSDVSVSMLSHIERGQTMPSLRSLNRICQALNIEMSAIFPTSDPEYEDESSEVVRAHGRAELAFKPYGLTKELLSPKRNKSLEFFMVTLEPGGGSGPELLVRQGEKAGMVVQGELSLLIGEKQYVLSEGDSFQFNSSKPHRILNNTDSPIKILWIIRPDSIVGDI</sequence>
<dbReference type="InterPro" id="IPR013096">
    <property type="entry name" value="Cupin_2"/>
</dbReference>
<dbReference type="PROSITE" id="PS50943">
    <property type="entry name" value="HTH_CROC1"/>
    <property type="match status" value="1"/>
</dbReference>
<dbReference type="InterPro" id="IPR014710">
    <property type="entry name" value="RmlC-like_jellyroll"/>
</dbReference>
<dbReference type="SMART" id="SM00530">
    <property type="entry name" value="HTH_XRE"/>
    <property type="match status" value="1"/>
</dbReference>
<evidence type="ECO:0000256" key="1">
    <source>
        <dbReference type="ARBA" id="ARBA00023125"/>
    </source>
</evidence>
<dbReference type="SUPFAM" id="SSF47413">
    <property type="entry name" value="lambda repressor-like DNA-binding domains"/>
    <property type="match status" value="1"/>
</dbReference>
<dbReference type="CDD" id="cd00093">
    <property type="entry name" value="HTH_XRE"/>
    <property type="match status" value="1"/>
</dbReference>
<dbReference type="PANTHER" id="PTHR46797:SF2">
    <property type="entry name" value="TRANSCRIPTIONAL REGULATOR"/>
    <property type="match status" value="1"/>
</dbReference>
<dbReference type="InterPro" id="IPR010982">
    <property type="entry name" value="Lambda_DNA-bd_dom_sf"/>
</dbReference>
<dbReference type="Gene3D" id="1.10.260.40">
    <property type="entry name" value="lambda repressor-like DNA-binding domains"/>
    <property type="match status" value="1"/>
</dbReference>
<dbReference type="Gene3D" id="2.60.120.10">
    <property type="entry name" value="Jelly Rolls"/>
    <property type="match status" value="1"/>
</dbReference>
<dbReference type="Pfam" id="PF07883">
    <property type="entry name" value="Cupin_2"/>
    <property type="match status" value="1"/>
</dbReference>
<name>A0ABT8EHH4_9BURK</name>
<dbReference type="PANTHER" id="PTHR46797">
    <property type="entry name" value="HTH-TYPE TRANSCRIPTIONAL REGULATOR"/>
    <property type="match status" value="1"/>
</dbReference>
<evidence type="ECO:0000259" key="2">
    <source>
        <dbReference type="PROSITE" id="PS50943"/>
    </source>
</evidence>
<dbReference type="Pfam" id="PF01381">
    <property type="entry name" value="HTH_3"/>
    <property type="match status" value="1"/>
</dbReference>
<comment type="caution">
    <text evidence="3">The sequence shown here is derived from an EMBL/GenBank/DDBJ whole genome shotgun (WGS) entry which is preliminary data.</text>
</comment>
<dbReference type="SUPFAM" id="SSF51182">
    <property type="entry name" value="RmlC-like cupins"/>
    <property type="match status" value="1"/>
</dbReference>
<organism evidence="3 4">
    <name type="scientific">Alcaligenes endophyticus</name>
    <dbReference type="NCBI Taxonomy" id="1929088"/>
    <lineage>
        <taxon>Bacteria</taxon>
        <taxon>Pseudomonadati</taxon>
        <taxon>Pseudomonadota</taxon>
        <taxon>Betaproteobacteria</taxon>
        <taxon>Burkholderiales</taxon>
        <taxon>Alcaligenaceae</taxon>
        <taxon>Alcaligenes</taxon>
    </lineage>
</organism>
<dbReference type="EMBL" id="JAJHNU010000001">
    <property type="protein sequence ID" value="MDN4120731.1"/>
    <property type="molecule type" value="Genomic_DNA"/>
</dbReference>
<dbReference type="InterPro" id="IPR011051">
    <property type="entry name" value="RmlC_Cupin_sf"/>
</dbReference>
<keyword evidence="4" id="KW-1185">Reference proteome</keyword>
<keyword evidence="1" id="KW-0238">DNA-binding</keyword>